<dbReference type="Proteomes" id="UP000828390">
    <property type="component" value="Unassembled WGS sequence"/>
</dbReference>
<protein>
    <submittedName>
        <fullName evidence="2">Uncharacterized protein</fullName>
    </submittedName>
</protein>
<name>A0A9D4E076_DREPO</name>
<comment type="caution">
    <text evidence="2">The sequence shown here is derived from an EMBL/GenBank/DDBJ whole genome shotgun (WGS) entry which is preliminary data.</text>
</comment>
<dbReference type="EMBL" id="JAIWYP010000009">
    <property type="protein sequence ID" value="KAH3771339.1"/>
    <property type="molecule type" value="Genomic_DNA"/>
</dbReference>
<keyword evidence="3" id="KW-1185">Reference proteome</keyword>
<gene>
    <name evidence="2" type="ORF">DPMN_172654</name>
</gene>
<dbReference type="AlphaFoldDB" id="A0A9D4E076"/>
<sequence length="109" mass="11876">MNNKRDMNNKRANSGDKIKVELSNLMIPTTSMEECEDNSVGKLTSPSTTTTTQHVPANNLLGVETSPVTSYGTALLKKSVESLNKISAVSNAELSRFLVKDLKTCMQIN</sequence>
<reference evidence="2" key="1">
    <citation type="journal article" date="2019" name="bioRxiv">
        <title>The Genome of the Zebra Mussel, Dreissena polymorpha: A Resource for Invasive Species Research.</title>
        <authorList>
            <person name="McCartney M.A."/>
            <person name="Auch B."/>
            <person name="Kono T."/>
            <person name="Mallez S."/>
            <person name="Zhang Y."/>
            <person name="Obille A."/>
            <person name="Becker A."/>
            <person name="Abrahante J.E."/>
            <person name="Garbe J."/>
            <person name="Badalamenti J.P."/>
            <person name="Herman A."/>
            <person name="Mangelson H."/>
            <person name="Liachko I."/>
            <person name="Sullivan S."/>
            <person name="Sone E.D."/>
            <person name="Koren S."/>
            <person name="Silverstein K.A.T."/>
            <person name="Beckman K.B."/>
            <person name="Gohl D.M."/>
        </authorList>
    </citation>
    <scope>NUCLEOTIDE SEQUENCE</scope>
    <source>
        <strain evidence="2">Duluth1</strain>
        <tissue evidence="2">Whole animal</tissue>
    </source>
</reference>
<accession>A0A9D4E076</accession>
<evidence type="ECO:0000313" key="2">
    <source>
        <dbReference type="EMBL" id="KAH3771339.1"/>
    </source>
</evidence>
<proteinExistence type="predicted"/>
<evidence type="ECO:0000256" key="1">
    <source>
        <dbReference type="SAM" id="MobiDB-lite"/>
    </source>
</evidence>
<reference evidence="2" key="2">
    <citation type="submission" date="2020-11" db="EMBL/GenBank/DDBJ databases">
        <authorList>
            <person name="McCartney M.A."/>
            <person name="Auch B."/>
            <person name="Kono T."/>
            <person name="Mallez S."/>
            <person name="Becker A."/>
            <person name="Gohl D.M."/>
            <person name="Silverstein K.A.T."/>
            <person name="Koren S."/>
            <person name="Bechman K.B."/>
            <person name="Herman A."/>
            <person name="Abrahante J.E."/>
            <person name="Garbe J."/>
        </authorList>
    </citation>
    <scope>NUCLEOTIDE SEQUENCE</scope>
    <source>
        <strain evidence="2">Duluth1</strain>
        <tissue evidence="2">Whole animal</tissue>
    </source>
</reference>
<feature type="region of interest" description="Disordered" evidence="1">
    <location>
        <begin position="30"/>
        <end position="54"/>
    </location>
</feature>
<organism evidence="2 3">
    <name type="scientific">Dreissena polymorpha</name>
    <name type="common">Zebra mussel</name>
    <name type="synonym">Mytilus polymorpha</name>
    <dbReference type="NCBI Taxonomy" id="45954"/>
    <lineage>
        <taxon>Eukaryota</taxon>
        <taxon>Metazoa</taxon>
        <taxon>Spiralia</taxon>
        <taxon>Lophotrochozoa</taxon>
        <taxon>Mollusca</taxon>
        <taxon>Bivalvia</taxon>
        <taxon>Autobranchia</taxon>
        <taxon>Heteroconchia</taxon>
        <taxon>Euheterodonta</taxon>
        <taxon>Imparidentia</taxon>
        <taxon>Neoheterodontei</taxon>
        <taxon>Myida</taxon>
        <taxon>Dreissenoidea</taxon>
        <taxon>Dreissenidae</taxon>
        <taxon>Dreissena</taxon>
    </lineage>
</organism>
<evidence type="ECO:0000313" key="3">
    <source>
        <dbReference type="Proteomes" id="UP000828390"/>
    </source>
</evidence>